<evidence type="ECO:0000313" key="2">
    <source>
        <dbReference type="Proteomes" id="UP000781932"/>
    </source>
</evidence>
<dbReference type="EMBL" id="JAATWM020000084">
    <property type="protein sequence ID" value="KAF9869244.1"/>
    <property type="molecule type" value="Genomic_DNA"/>
</dbReference>
<dbReference type="GeneID" id="62169073"/>
<comment type="caution">
    <text evidence="1">The sequence shown here is derived from an EMBL/GenBank/DDBJ whole genome shotgun (WGS) entry which is preliminary data.</text>
</comment>
<name>A0A9P6HSK1_9PEZI</name>
<protein>
    <submittedName>
        <fullName evidence="1">Uncharacterized protein</fullName>
    </submittedName>
</protein>
<evidence type="ECO:0000313" key="1">
    <source>
        <dbReference type="EMBL" id="KAF9869244.1"/>
    </source>
</evidence>
<dbReference type="Proteomes" id="UP000781932">
    <property type="component" value="Unassembled WGS sequence"/>
</dbReference>
<reference evidence="1" key="1">
    <citation type="submission" date="2020-03" db="EMBL/GenBank/DDBJ databases">
        <authorList>
            <person name="He L."/>
        </authorList>
    </citation>
    <scope>NUCLEOTIDE SEQUENCE</scope>
    <source>
        <strain evidence="1">CkLH20</strain>
    </source>
</reference>
<dbReference type="AlphaFoldDB" id="A0A9P6HSK1"/>
<gene>
    <name evidence="1" type="ORF">CkaCkLH20_13289</name>
</gene>
<accession>A0A9P6HSK1</accession>
<dbReference type="RefSeq" id="XP_038738705.1">
    <property type="nucleotide sequence ID" value="XM_038895999.1"/>
</dbReference>
<sequence>MNTTGLSVAGGMEGTSGCLNAILQEYPNFTQPSPSSKLLFWTLNGPLESAIQIIINPYYEPGDPMEPYFRPAEAGGLSSGSWHPVSQESLMEPQVAALTVEMNQICTDIKTDTRRPRAQDVQIVVTPAHGGAFVTVHDYVSAVHPWLMNMRERLLDALGRIRSSQAWPPETRLAVLRLDDGPISIGNEDRWADSNKRPTPHREWTWAERNEDARKVMERAMARSAARVRELERLRQEEGN</sequence>
<organism evidence="1 2">
    <name type="scientific">Colletotrichum karsti</name>
    <dbReference type="NCBI Taxonomy" id="1095194"/>
    <lineage>
        <taxon>Eukaryota</taxon>
        <taxon>Fungi</taxon>
        <taxon>Dikarya</taxon>
        <taxon>Ascomycota</taxon>
        <taxon>Pezizomycotina</taxon>
        <taxon>Sordariomycetes</taxon>
        <taxon>Hypocreomycetidae</taxon>
        <taxon>Glomerellales</taxon>
        <taxon>Glomerellaceae</taxon>
        <taxon>Colletotrichum</taxon>
        <taxon>Colletotrichum boninense species complex</taxon>
    </lineage>
</organism>
<dbReference type="OrthoDB" id="3944545at2759"/>
<keyword evidence="2" id="KW-1185">Reference proteome</keyword>
<proteinExistence type="predicted"/>
<reference evidence="1" key="2">
    <citation type="submission" date="2020-11" db="EMBL/GenBank/DDBJ databases">
        <title>Whole genome sequencing of Colletotrichum sp.</title>
        <authorList>
            <person name="Li H."/>
        </authorList>
    </citation>
    <scope>NUCLEOTIDE SEQUENCE</scope>
    <source>
        <strain evidence="1">CkLH20</strain>
    </source>
</reference>